<sequence>MIRGALASLGLVAVLAGCETTTSGGGTITPEMRQDYLVAVATVGCVLRDERQYGAIDFQAGLTREQTVAITSDYVARGKAQRVDDGNSIRITTGPCAA</sequence>
<dbReference type="Proteomes" id="UP000244898">
    <property type="component" value="Unassembled WGS sequence"/>
</dbReference>
<evidence type="ECO:0000313" key="1">
    <source>
        <dbReference type="EMBL" id="SPJ27304.1"/>
    </source>
</evidence>
<evidence type="ECO:0000313" key="2">
    <source>
        <dbReference type="Proteomes" id="UP000244898"/>
    </source>
</evidence>
<dbReference type="PROSITE" id="PS51257">
    <property type="entry name" value="PROKAR_LIPOPROTEIN"/>
    <property type="match status" value="1"/>
</dbReference>
<gene>
    <name evidence="1" type="ORF">TRM7615_00788</name>
</gene>
<protein>
    <recommendedName>
        <fullName evidence="3">Lipoprotein</fullName>
    </recommendedName>
</protein>
<dbReference type="EMBL" id="ONZG01000002">
    <property type="protein sequence ID" value="SPJ27304.1"/>
    <property type="molecule type" value="Genomic_DNA"/>
</dbReference>
<name>A0A2R8C4D9_9RHOB</name>
<dbReference type="RefSeq" id="WP_108785606.1">
    <property type="nucleotide sequence ID" value="NZ_ONZG01000002.1"/>
</dbReference>
<keyword evidence="2" id="KW-1185">Reference proteome</keyword>
<proteinExistence type="predicted"/>
<evidence type="ECO:0008006" key="3">
    <source>
        <dbReference type="Google" id="ProtNLM"/>
    </source>
</evidence>
<dbReference type="OrthoDB" id="7867343at2"/>
<dbReference type="AlphaFoldDB" id="A0A2R8C4D9"/>
<accession>A0A2R8C4D9</accession>
<organism evidence="1 2">
    <name type="scientific">Falsiruegeria mediterranea M17</name>
    <dbReference type="NCBI Taxonomy" id="1200281"/>
    <lineage>
        <taxon>Bacteria</taxon>
        <taxon>Pseudomonadati</taxon>
        <taxon>Pseudomonadota</taxon>
        <taxon>Alphaproteobacteria</taxon>
        <taxon>Rhodobacterales</taxon>
        <taxon>Roseobacteraceae</taxon>
        <taxon>Falsiruegeria</taxon>
    </lineage>
</organism>
<reference evidence="2" key="1">
    <citation type="submission" date="2018-03" db="EMBL/GenBank/DDBJ databases">
        <authorList>
            <person name="Rodrigo-Torres L."/>
            <person name="Arahal R. D."/>
            <person name="Lucena T."/>
        </authorList>
    </citation>
    <scope>NUCLEOTIDE SEQUENCE [LARGE SCALE GENOMIC DNA]</scope>
    <source>
        <strain evidence="2">CECT 7615</strain>
    </source>
</reference>